<feature type="transmembrane region" description="Helical" evidence="7">
    <location>
        <begin position="307"/>
        <end position="330"/>
    </location>
</feature>
<dbReference type="GO" id="GO:0005886">
    <property type="term" value="C:plasma membrane"/>
    <property type="evidence" value="ECO:0007669"/>
    <property type="project" value="UniProtKB-SubCell"/>
</dbReference>
<evidence type="ECO:0000256" key="5">
    <source>
        <dbReference type="ARBA" id="ARBA00022989"/>
    </source>
</evidence>
<dbReference type="Pfam" id="PF01757">
    <property type="entry name" value="Acyl_transf_3"/>
    <property type="match status" value="1"/>
</dbReference>
<evidence type="ECO:0000256" key="2">
    <source>
        <dbReference type="ARBA" id="ARBA00007400"/>
    </source>
</evidence>
<feature type="transmembrane region" description="Helical" evidence="7">
    <location>
        <begin position="12"/>
        <end position="32"/>
    </location>
</feature>
<evidence type="ECO:0000256" key="6">
    <source>
        <dbReference type="ARBA" id="ARBA00023136"/>
    </source>
</evidence>
<feature type="transmembrane region" description="Helical" evidence="7">
    <location>
        <begin position="240"/>
        <end position="257"/>
    </location>
</feature>
<comment type="subcellular location">
    <subcellularLocation>
        <location evidence="1">Cell membrane</location>
        <topology evidence="1">Multi-pass membrane protein</topology>
    </subcellularLocation>
</comment>
<feature type="transmembrane region" description="Helical" evidence="7">
    <location>
        <begin position="165"/>
        <end position="182"/>
    </location>
</feature>
<proteinExistence type="inferred from homology"/>
<protein>
    <recommendedName>
        <fullName evidence="8">Acyltransferase 3 domain-containing protein</fullName>
    </recommendedName>
</protein>
<keyword evidence="4 7" id="KW-0812">Transmembrane</keyword>
<dbReference type="STRING" id="1691903.A9B99_17420"/>
<dbReference type="GO" id="GO:0009246">
    <property type="term" value="P:enterobacterial common antigen biosynthetic process"/>
    <property type="evidence" value="ECO:0007669"/>
    <property type="project" value="TreeGrafter"/>
</dbReference>
<feature type="transmembrane region" description="Helical" evidence="7">
    <location>
        <begin position="132"/>
        <end position="153"/>
    </location>
</feature>
<feature type="domain" description="Acyltransferase 3" evidence="8">
    <location>
        <begin position="7"/>
        <end position="317"/>
    </location>
</feature>
<evidence type="ECO:0000313" key="10">
    <source>
        <dbReference type="Proteomes" id="UP000078225"/>
    </source>
</evidence>
<dbReference type="OrthoDB" id="9767863at2"/>
<dbReference type="InterPro" id="IPR002656">
    <property type="entry name" value="Acyl_transf_3_dom"/>
</dbReference>
<dbReference type="PANTHER" id="PTHR40074">
    <property type="entry name" value="O-ACETYLTRANSFERASE WECH"/>
    <property type="match status" value="1"/>
</dbReference>
<dbReference type="EMBL" id="LYRP01000050">
    <property type="protein sequence ID" value="OAT74964.1"/>
    <property type="molecule type" value="Genomic_DNA"/>
</dbReference>
<evidence type="ECO:0000256" key="4">
    <source>
        <dbReference type="ARBA" id="ARBA00022692"/>
    </source>
</evidence>
<dbReference type="AlphaFoldDB" id="A0A1B7KY41"/>
<dbReference type="GO" id="GO:0016413">
    <property type="term" value="F:O-acetyltransferase activity"/>
    <property type="evidence" value="ECO:0007669"/>
    <property type="project" value="TreeGrafter"/>
</dbReference>
<name>A0A1B7KY41_9ENTR</name>
<feature type="transmembrane region" description="Helical" evidence="7">
    <location>
        <begin position="90"/>
        <end position="112"/>
    </location>
</feature>
<organism evidence="9 10">
    <name type="scientific">Mangrovibacter phragmitis</name>
    <dbReference type="NCBI Taxonomy" id="1691903"/>
    <lineage>
        <taxon>Bacteria</taxon>
        <taxon>Pseudomonadati</taxon>
        <taxon>Pseudomonadota</taxon>
        <taxon>Gammaproteobacteria</taxon>
        <taxon>Enterobacterales</taxon>
        <taxon>Enterobacteriaceae</taxon>
        <taxon>Mangrovibacter</taxon>
    </lineage>
</organism>
<dbReference type="RefSeq" id="WP_064601341.1">
    <property type="nucleotide sequence ID" value="NZ_LYRP01000050.1"/>
</dbReference>
<evidence type="ECO:0000313" key="9">
    <source>
        <dbReference type="EMBL" id="OAT74964.1"/>
    </source>
</evidence>
<reference evidence="10" key="1">
    <citation type="submission" date="2016-05" db="EMBL/GenBank/DDBJ databases">
        <authorList>
            <person name="Behera P."/>
            <person name="Vaishampayan P."/>
            <person name="Singh N."/>
            <person name="Raina V."/>
            <person name="Suar M."/>
            <person name="Pattnaik A."/>
            <person name="Rastogi G."/>
        </authorList>
    </citation>
    <scope>NUCLEOTIDE SEQUENCE [LARGE SCALE GENOMIC DNA]</scope>
    <source>
        <strain evidence="10">MP23</strain>
    </source>
</reference>
<comment type="caution">
    <text evidence="9">The sequence shown here is derived from an EMBL/GenBank/DDBJ whole genome shotgun (WGS) entry which is preliminary data.</text>
</comment>
<evidence type="ECO:0000259" key="8">
    <source>
        <dbReference type="Pfam" id="PF01757"/>
    </source>
</evidence>
<dbReference type="Proteomes" id="UP000078225">
    <property type="component" value="Unassembled WGS sequence"/>
</dbReference>
<comment type="similarity">
    <text evidence="2">Belongs to the acyltransferase 3 family.</text>
</comment>
<keyword evidence="5 7" id="KW-1133">Transmembrane helix</keyword>
<evidence type="ECO:0000256" key="1">
    <source>
        <dbReference type="ARBA" id="ARBA00004651"/>
    </source>
</evidence>
<keyword evidence="3" id="KW-1003">Cell membrane</keyword>
<keyword evidence="10" id="KW-1185">Reference proteome</keyword>
<dbReference type="PANTHER" id="PTHR40074:SF4">
    <property type="entry name" value="INNER MEMBRANE PROTEIN YCFT"/>
    <property type="match status" value="1"/>
</dbReference>
<evidence type="ECO:0000256" key="3">
    <source>
        <dbReference type="ARBA" id="ARBA00022475"/>
    </source>
</evidence>
<accession>A0A1B7KY41</accession>
<evidence type="ECO:0000256" key="7">
    <source>
        <dbReference type="SAM" id="Phobius"/>
    </source>
</evidence>
<feature type="transmembrane region" description="Helical" evidence="7">
    <location>
        <begin position="194"/>
        <end position="211"/>
    </location>
</feature>
<keyword evidence="6 7" id="KW-0472">Membrane</keyword>
<feature type="transmembrane region" description="Helical" evidence="7">
    <location>
        <begin position="52"/>
        <end position="70"/>
    </location>
</feature>
<gene>
    <name evidence="9" type="ORF">A9B99_17420</name>
</gene>
<sequence>MKAKALWINQIKGLCICLVVIYHSVITFYPYLLEMEDTHSVFLAKCWVYLNLYMAPFRMPVFFFISGFLITRYINDVPWGNSMRKRVWPILYVLALWGVIQWLSLVSINQWLAPEKILSTSNAAYSETMADFVARMGTASTSLWYLYAMIVYFPLCKLLSRYKAVLLPVLMLTSIAINFFPTPFWGMNSVIRNLVYYATGAWFGAQLVLWIKTHALRDNLLWFTAAIIFSFAMYNLKINLFLSLLSIVLIMRVFWLLEGKLQPTESSIMNQLGTNTISIYTTHRIIIEALSLWSLSLIKGDVLSTPVILGILLVYPFFSLAICTAVGMAARKVSQHLFSDILFTPPLPGATQSPAR</sequence>